<dbReference type="PANTHER" id="PTHR35335">
    <property type="entry name" value="UPF0716 PROTEIN FXSA"/>
    <property type="match status" value="1"/>
</dbReference>
<organism evidence="2 3">
    <name type="scientific">Paenisporosarcina quisquiliarum</name>
    <dbReference type="NCBI Taxonomy" id="365346"/>
    <lineage>
        <taxon>Bacteria</taxon>
        <taxon>Bacillati</taxon>
        <taxon>Bacillota</taxon>
        <taxon>Bacilli</taxon>
        <taxon>Bacillales</taxon>
        <taxon>Caryophanaceae</taxon>
        <taxon>Paenisporosarcina</taxon>
    </lineage>
</organism>
<dbReference type="InterPro" id="IPR007313">
    <property type="entry name" value="FxsA"/>
</dbReference>
<reference evidence="2" key="1">
    <citation type="submission" date="2022-05" db="EMBL/GenBank/DDBJ databases">
        <authorList>
            <person name="Colautti A."/>
            <person name="Iacumin L."/>
        </authorList>
    </citation>
    <scope>NUCLEOTIDE SEQUENCE</scope>
    <source>
        <strain evidence="2">SK 55</strain>
    </source>
</reference>
<dbReference type="NCBIfam" id="NF008528">
    <property type="entry name" value="PRK11463.1-2"/>
    <property type="match status" value="1"/>
</dbReference>
<dbReference type="Proteomes" id="UP001152173">
    <property type="component" value="Unassembled WGS sequence"/>
</dbReference>
<dbReference type="RefSeq" id="WP_269925371.1">
    <property type="nucleotide sequence ID" value="NZ_JAMKBJ010000002.1"/>
</dbReference>
<feature type="transmembrane region" description="Helical" evidence="1">
    <location>
        <begin position="66"/>
        <end position="87"/>
    </location>
</feature>
<keyword evidence="3" id="KW-1185">Reference proteome</keyword>
<protein>
    <submittedName>
        <fullName evidence="2">FxsA family protein</fullName>
    </submittedName>
</protein>
<evidence type="ECO:0000313" key="3">
    <source>
        <dbReference type="Proteomes" id="UP001152173"/>
    </source>
</evidence>
<feature type="transmembrane region" description="Helical" evidence="1">
    <location>
        <begin position="25"/>
        <end position="46"/>
    </location>
</feature>
<proteinExistence type="predicted"/>
<gene>
    <name evidence="2" type="ORF">M9R32_03540</name>
</gene>
<dbReference type="GO" id="GO:0016020">
    <property type="term" value="C:membrane"/>
    <property type="evidence" value="ECO:0007669"/>
    <property type="project" value="InterPro"/>
</dbReference>
<keyword evidence="1" id="KW-0812">Transmembrane</keyword>
<dbReference type="EMBL" id="JAMKBJ010000002">
    <property type="protein sequence ID" value="MCZ8536269.1"/>
    <property type="molecule type" value="Genomic_DNA"/>
</dbReference>
<evidence type="ECO:0000313" key="2">
    <source>
        <dbReference type="EMBL" id="MCZ8536269.1"/>
    </source>
</evidence>
<comment type="caution">
    <text evidence="2">The sequence shown here is derived from an EMBL/GenBank/DDBJ whole genome shotgun (WGS) entry which is preliminary data.</text>
</comment>
<dbReference type="Pfam" id="PF04186">
    <property type="entry name" value="FxsA"/>
    <property type="match status" value="1"/>
</dbReference>
<accession>A0A9X3LFE2</accession>
<keyword evidence="1" id="KW-0472">Membrane</keyword>
<name>A0A9X3LFE2_9BACL</name>
<sequence length="127" mass="14117">MKWLALIFIVVPAMEIGILLWSGKTFGLIPTIIIILSTGILGAFLAKKQGLKAIRDVQIQMKNFQAPGDAMVNAVFVFAGGLLLLSPGFVTDLFGFLFLFSPTRQLFKPIVYKWIRSKMKKGQIIVM</sequence>
<evidence type="ECO:0000256" key="1">
    <source>
        <dbReference type="SAM" id="Phobius"/>
    </source>
</evidence>
<dbReference type="AlphaFoldDB" id="A0A9X3LFE2"/>
<keyword evidence="1" id="KW-1133">Transmembrane helix</keyword>
<dbReference type="PANTHER" id="PTHR35335:SF1">
    <property type="entry name" value="UPF0716 PROTEIN FXSA"/>
    <property type="match status" value="1"/>
</dbReference>